<feature type="region of interest" description="Domain III" evidence="6">
    <location>
        <begin position="174"/>
        <end position="225"/>
    </location>
</feature>
<dbReference type="Gene3D" id="1.10.150.20">
    <property type="entry name" value="5' to 3' exonuclease, C-terminal subdomain"/>
    <property type="match status" value="1"/>
</dbReference>
<keyword evidence="3 6" id="KW-0238">DNA-binding</keyword>
<dbReference type="GO" id="GO:0006281">
    <property type="term" value="P:DNA repair"/>
    <property type="evidence" value="ECO:0007669"/>
    <property type="project" value="UniProtKB-UniRule"/>
</dbReference>
<protein>
    <recommendedName>
        <fullName evidence="6">Holliday junction branch migration complex subunit RuvA</fullName>
    </recommendedName>
</protein>
<dbReference type="GO" id="GO:0016787">
    <property type="term" value="F:hydrolase activity"/>
    <property type="evidence" value="ECO:0007669"/>
    <property type="project" value="UniProtKB-KW"/>
</dbReference>
<dbReference type="GO" id="GO:0006310">
    <property type="term" value="P:DNA recombination"/>
    <property type="evidence" value="ECO:0007669"/>
    <property type="project" value="UniProtKB-UniRule"/>
</dbReference>
<keyword evidence="1 6" id="KW-0963">Cytoplasm</keyword>
<reference evidence="8 9" key="1">
    <citation type="submission" date="2018-09" db="EMBL/GenBank/DDBJ databases">
        <title>Discovery and Ecogenomic Context for Candidatus Cryosericales, a Global Caldiserica Order Active in Thawing Permafrost.</title>
        <authorList>
            <person name="Martinez M.A."/>
            <person name="Woodcroft B.J."/>
            <person name="Ignacio Espinoza J.C."/>
            <person name="Zayed A."/>
            <person name="Singleton C.M."/>
            <person name="Boyd J."/>
            <person name="Li Y.-F."/>
            <person name="Purvine S."/>
            <person name="Maughan H."/>
            <person name="Hodgkins S.B."/>
            <person name="Anderson D."/>
            <person name="Sederholm M."/>
            <person name="Temperton B."/>
            <person name="Saleska S.R."/>
            <person name="Tyson G.W."/>
            <person name="Rich V.I."/>
        </authorList>
    </citation>
    <scope>NUCLEOTIDE SEQUENCE [LARGE SCALE GENOMIC DNA]</scope>
    <source>
        <strain evidence="8 9">SMC1</strain>
    </source>
</reference>
<dbReference type="InterPro" id="IPR013849">
    <property type="entry name" value="DNA_helicase_Holl-junc_RuvA_I"/>
</dbReference>
<evidence type="ECO:0000256" key="5">
    <source>
        <dbReference type="ARBA" id="ARBA00023204"/>
    </source>
</evidence>
<comment type="caution">
    <text evidence="8">The sequence shown here is derived from an EMBL/GenBank/DDBJ whole genome shotgun (WGS) entry which is preliminary data.</text>
</comment>
<evidence type="ECO:0000259" key="7">
    <source>
        <dbReference type="SMART" id="SM00278"/>
    </source>
</evidence>
<dbReference type="GO" id="GO:0005737">
    <property type="term" value="C:cytoplasm"/>
    <property type="evidence" value="ECO:0007669"/>
    <property type="project" value="UniProtKB-SubCell"/>
</dbReference>
<proteinExistence type="inferred from homology"/>
<dbReference type="EMBL" id="QXIY01000004">
    <property type="protein sequence ID" value="RIE17416.1"/>
    <property type="molecule type" value="Genomic_DNA"/>
</dbReference>
<dbReference type="Pfam" id="PF07499">
    <property type="entry name" value="RuvA_C"/>
    <property type="match status" value="1"/>
</dbReference>
<dbReference type="GO" id="GO:0048476">
    <property type="term" value="C:Holliday junction resolvase complex"/>
    <property type="evidence" value="ECO:0007669"/>
    <property type="project" value="UniProtKB-UniRule"/>
</dbReference>
<dbReference type="GO" id="GO:0005524">
    <property type="term" value="F:ATP binding"/>
    <property type="evidence" value="ECO:0007669"/>
    <property type="project" value="InterPro"/>
</dbReference>
<evidence type="ECO:0000256" key="4">
    <source>
        <dbReference type="ARBA" id="ARBA00023172"/>
    </source>
</evidence>
<dbReference type="OrthoDB" id="5293449at2"/>
<evidence type="ECO:0000313" key="8">
    <source>
        <dbReference type="EMBL" id="RIE17416.1"/>
    </source>
</evidence>
<dbReference type="GO" id="GO:0009379">
    <property type="term" value="C:Holliday junction helicase complex"/>
    <property type="evidence" value="ECO:0007669"/>
    <property type="project" value="InterPro"/>
</dbReference>
<dbReference type="Pfam" id="PF14520">
    <property type="entry name" value="HHH_5"/>
    <property type="match status" value="1"/>
</dbReference>
<comment type="function">
    <text evidence="6">The RuvA-RuvB-RuvC complex processes Holliday junction (HJ) DNA during genetic recombination and DNA repair, while the RuvA-RuvB complex plays an important role in the rescue of blocked DNA replication forks via replication fork reversal (RFR). RuvA specifically binds to HJ cruciform DNA, conferring on it an open structure. The RuvB hexamer acts as an ATP-dependent pump, pulling dsDNA into and through the RuvAB complex. HJ branch migration allows RuvC to scan DNA until it finds its consensus sequence, where it cleaves and resolves the cruciform DNA.</text>
</comment>
<comment type="subcellular location">
    <subcellularLocation>
        <location evidence="6">Cytoplasm</location>
    </subcellularLocation>
</comment>
<evidence type="ECO:0000256" key="6">
    <source>
        <dbReference type="HAMAP-Rule" id="MF_00031"/>
    </source>
</evidence>
<keyword evidence="5 6" id="KW-0234">DNA repair</keyword>
<dbReference type="NCBIfam" id="TIGR00084">
    <property type="entry name" value="ruvA"/>
    <property type="match status" value="1"/>
</dbReference>
<organism evidence="8 9">
    <name type="scientific">Candidatus Cryosericum septentrionale</name>
    <dbReference type="NCBI Taxonomy" id="2290913"/>
    <lineage>
        <taxon>Bacteria</taxon>
        <taxon>Pseudomonadati</taxon>
        <taxon>Caldisericota/Cryosericota group</taxon>
        <taxon>Candidatus Cryosericota</taxon>
        <taxon>Candidatus Cryosericia</taxon>
        <taxon>Candidatus Cryosericales</taxon>
        <taxon>Candidatus Cryosericaceae</taxon>
        <taxon>Candidatus Cryosericum</taxon>
    </lineage>
</organism>
<dbReference type="Proteomes" id="UP000266113">
    <property type="component" value="Unassembled WGS sequence"/>
</dbReference>
<dbReference type="InterPro" id="IPR036267">
    <property type="entry name" value="RuvA_C_sf"/>
</dbReference>
<evidence type="ECO:0000313" key="9">
    <source>
        <dbReference type="Proteomes" id="UP000266113"/>
    </source>
</evidence>
<dbReference type="InterPro" id="IPR000085">
    <property type="entry name" value="RuvA"/>
</dbReference>
<comment type="similarity">
    <text evidence="6">Belongs to the RuvA family.</text>
</comment>
<name>A0A398DP22_9BACT</name>
<evidence type="ECO:0000256" key="2">
    <source>
        <dbReference type="ARBA" id="ARBA00022763"/>
    </source>
</evidence>
<dbReference type="AlphaFoldDB" id="A0A398DP22"/>
<comment type="domain">
    <text evidence="6">Has three domains with a flexible linker between the domains II and III and assumes an 'L' shape. Domain III is highly mobile and contacts RuvB.</text>
</comment>
<dbReference type="SUPFAM" id="SSF47781">
    <property type="entry name" value="RuvA domain 2-like"/>
    <property type="match status" value="1"/>
</dbReference>
<dbReference type="InterPro" id="IPR010994">
    <property type="entry name" value="RuvA_2-like"/>
</dbReference>
<accession>A0A398DP22</accession>
<sequence>MIQRTPLLSPSAIRSRGPIARQFWRRRPMIALIRGTIYRRLDSAVIVLVGDIGYEVRVVDPAMFEVGEEVELRTYHVVKEDRQELYGFVEPLDYEVFADLVEHVPGVGAKTALSLLRAAPASRLIEAVREQNVGLLTSAPGIGKKNAERILIELRPIVNRKYAELLSVEGMTGAEPTVLAEVEMALRSLGYSQREISGSLRELGATKDRSAEELVSDALQHLSRK</sequence>
<feature type="domain" description="Helix-hairpin-helix DNA-binding motif class 1" evidence="7">
    <location>
        <begin position="134"/>
        <end position="153"/>
    </location>
</feature>
<gene>
    <name evidence="6 8" type="primary">ruvA</name>
    <name evidence="8" type="ORF">SMC1_01560</name>
</gene>
<dbReference type="SUPFAM" id="SSF46929">
    <property type="entry name" value="DNA helicase RuvA subunit, C-terminal domain"/>
    <property type="match status" value="1"/>
</dbReference>
<dbReference type="SUPFAM" id="SSF50249">
    <property type="entry name" value="Nucleic acid-binding proteins"/>
    <property type="match status" value="1"/>
</dbReference>
<dbReference type="InterPro" id="IPR003583">
    <property type="entry name" value="Hlx-hairpin-Hlx_DNA-bd_motif"/>
</dbReference>
<keyword evidence="9" id="KW-1185">Reference proteome</keyword>
<dbReference type="InterPro" id="IPR011114">
    <property type="entry name" value="RuvA_C"/>
</dbReference>
<dbReference type="Gene3D" id="2.40.50.140">
    <property type="entry name" value="Nucleic acid-binding proteins"/>
    <property type="match status" value="1"/>
</dbReference>
<feature type="domain" description="Helix-hairpin-helix DNA-binding motif class 1" evidence="7">
    <location>
        <begin position="99"/>
        <end position="118"/>
    </location>
</feature>
<evidence type="ECO:0000256" key="1">
    <source>
        <dbReference type="ARBA" id="ARBA00022490"/>
    </source>
</evidence>
<dbReference type="SMART" id="SM00278">
    <property type="entry name" value="HhH1"/>
    <property type="match status" value="2"/>
</dbReference>
<dbReference type="GO" id="GO:0000400">
    <property type="term" value="F:four-way junction DNA binding"/>
    <property type="evidence" value="ECO:0007669"/>
    <property type="project" value="UniProtKB-UniRule"/>
</dbReference>
<keyword evidence="2 6" id="KW-0227">DNA damage</keyword>
<keyword evidence="8" id="KW-0378">Hydrolase</keyword>
<dbReference type="CDD" id="cd14332">
    <property type="entry name" value="UBA_RuvA_C"/>
    <property type="match status" value="1"/>
</dbReference>
<evidence type="ECO:0000256" key="3">
    <source>
        <dbReference type="ARBA" id="ARBA00023125"/>
    </source>
</evidence>
<dbReference type="Pfam" id="PF01330">
    <property type="entry name" value="RuvA_N"/>
    <property type="match status" value="1"/>
</dbReference>
<comment type="caution">
    <text evidence="6">Lacks conserved residue(s) required for the propagation of feature annotation.</text>
</comment>
<keyword evidence="4 6" id="KW-0233">DNA recombination</keyword>
<dbReference type="HAMAP" id="MF_00031">
    <property type="entry name" value="DNA_HJ_migration_RuvA"/>
    <property type="match status" value="1"/>
</dbReference>
<dbReference type="GO" id="GO:0009378">
    <property type="term" value="F:four-way junction helicase activity"/>
    <property type="evidence" value="ECO:0007669"/>
    <property type="project" value="InterPro"/>
</dbReference>
<comment type="subunit">
    <text evidence="6">Homotetramer. Forms an RuvA(8)-RuvB(12)-Holliday junction (HJ) complex. HJ DNA is sandwiched between 2 RuvA tetramers; dsDNA enters through RuvA and exits via RuvB. An RuvB hexamer assembles on each DNA strand where it exits the tetramer. Each RuvB hexamer is contacted by two RuvA subunits (via domain III) on 2 adjacent RuvB subunits; this complex drives branch migration. In the full resolvosome a probable DNA-RuvA(4)-RuvB(12)-RuvC(2) complex forms which resolves the HJ.</text>
</comment>
<dbReference type="InterPro" id="IPR012340">
    <property type="entry name" value="NA-bd_OB-fold"/>
</dbReference>